<evidence type="ECO:0000256" key="1">
    <source>
        <dbReference type="SAM" id="Phobius"/>
    </source>
</evidence>
<protein>
    <submittedName>
        <fullName evidence="2">Uncharacterized protein</fullName>
    </submittedName>
</protein>
<name>A0A0L0UYK5_9BASI</name>
<keyword evidence="1" id="KW-0812">Transmembrane</keyword>
<keyword evidence="1" id="KW-1133">Transmembrane helix</keyword>
<comment type="caution">
    <text evidence="2">The sequence shown here is derived from an EMBL/GenBank/DDBJ whole genome shotgun (WGS) entry which is preliminary data.</text>
</comment>
<dbReference type="Proteomes" id="UP000054564">
    <property type="component" value="Unassembled WGS sequence"/>
</dbReference>
<dbReference type="AlphaFoldDB" id="A0A0L0UYK5"/>
<feature type="transmembrane region" description="Helical" evidence="1">
    <location>
        <begin position="111"/>
        <end position="134"/>
    </location>
</feature>
<accession>A0A0L0UYK5</accession>
<proteinExistence type="predicted"/>
<sequence length="138" mass="15171">MGMSPPDQILAPLERESWSGNRDGISISMSPPRAVELFPDDGVSIDIPPYEHVSSNDKTAIEYNAKNNIPPQEVGAINTYPADRQARGIPITSRVATTKKQSLEYPNCNKICLLTCGGLWLYIAFLGGVFLYALRHAH</sequence>
<reference evidence="3" key="1">
    <citation type="submission" date="2014-03" db="EMBL/GenBank/DDBJ databases">
        <title>The Genome Sequence of Puccinia striiformis f. sp. tritici PST-78.</title>
        <authorList>
            <consortium name="The Broad Institute Genome Sequencing Platform"/>
            <person name="Cuomo C."/>
            <person name="Hulbert S."/>
            <person name="Chen X."/>
            <person name="Walker B."/>
            <person name="Young S.K."/>
            <person name="Zeng Q."/>
            <person name="Gargeya S."/>
            <person name="Fitzgerald M."/>
            <person name="Haas B."/>
            <person name="Abouelleil A."/>
            <person name="Alvarado L."/>
            <person name="Arachchi H.M."/>
            <person name="Berlin A.M."/>
            <person name="Chapman S.B."/>
            <person name="Goldberg J."/>
            <person name="Griggs A."/>
            <person name="Gujja S."/>
            <person name="Hansen M."/>
            <person name="Howarth C."/>
            <person name="Imamovic A."/>
            <person name="Larimer J."/>
            <person name="McCowan C."/>
            <person name="Montmayeur A."/>
            <person name="Murphy C."/>
            <person name="Neiman D."/>
            <person name="Pearson M."/>
            <person name="Priest M."/>
            <person name="Roberts A."/>
            <person name="Saif S."/>
            <person name="Shea T."/>
            <person name="Sisk P."/>
            <person name="Sykes S."/>
            <person name="Wortman J."/>
            <person name="Nusbaum C."/>
            <person name="Birren B."/>
        </authorList>
    </citation>
    <scope>NUCLEOTIDE SEQUENCE [LARGE SCALE GENOMIC DNA]</scope>
    <source>
        <strain evidence="3">race PST-78</strain>
    </source>
</reference>
<evidence type="ECO:0000313" key="3">
    <source>
        <dbReference type="Proteomes" id="UP000054564"/>
    </source>
</evidence>
<keyword evidence="3" id="KW-1185">Reference proteome</keyword>
<dbReference type="EMBL" id="AJIL01000174">
    <property type="protein sequence ID" value="KNE92128.1"/>
    <property type="molecule type" value="Genomic_DNA"/>
</dbReference>
<evidence type="ECO:0000313" key="2">
    <source>
        <dbReference type="EMBL" id="KNE92128.1"/>
    </source>
</evidence>
<organism evidence="2 3">
    <name type="scientific">Puccinia striiformis f. sp. tritici PST-78</name>
    <dbReference type="NCBI Taxonomy" id="1165861"/>
    <lineage>
        <taxon>Eukaryota</taxon>
        <taxon>Fungi</taxon>
        <taxon>Dikarya</taxon>
        <taxon>Basidiomycota</taxon>
        <taxon>Pucciniomycotina</taxon>
        <taxon>Pucciniomycetes</taxon>
        <taxon>Pucciniales</taxon>
        <taxon>Pucciniaceae</taxon>
        <taxon>Puccinia</taxon>
    </lineage>
</organism>
<keyword evidence="1" id="KW-0472">Membrane</keyword>
<gene>
    <name evidence="2" type="ORF">PSTG_14461</name>
</gene>